<reference evidence="1 2" key="1">
    <citation type="submission" date="2021-06" db="EMBL/GenBank/DDBJ databases">
        <title>Caerostris darwini draft genome.</title>
        <authorList>
            <person name="Kono N."/>
            <person name="Arakawa K."/>
        </authorList>
    </citation>
    <scope>NUCLEOTIDE SEQUENCE [LARGE SCALE GENOMIC DNA]</scope>
</reference>
<organism evidence="1 2">
    <name type="scientific">Caerostris darwini</name>
    <dbReference type="NCBI Taxonomy" id="1538125"/>
    <lineage>
        <taxon>Eukaryota</taxon>
        <taxon>Metazoa</taxon>
        <taxon>Ecdysozoa</taxon>
        <taxon>Arthropoda</taxon>
        <taxon>Chelicerata</taxon>
        <taxon>Arachnida</taxon>
        <taxon>Araneae</taxon>
        <taxon>Araneomorphae</taxon>
        <taxon>Entelegynae</taxon>
        <taxon>Araneoidea</taxon>
        <taxon>Araneidae</taxon>
        <taxon>Caerostris</taxon>
    </lineage>
</organism>
<evidence type="ECO:0000313" key="2">
    <source>
        <dbReference type="Proteomes" id="UP001054837"/>
    </source>
</evidence>
<evidence type="ECO:0000313" key="1">
    <source>
        <dbReference type="EMBL" id="GIY14445.1"/>
    </source>
</evidence>
<proteinExistence type="predicted"/>
<keyword evidence="2" id="KW-1185">Reference proteome</keyword>
<dbReference type="AlphaFoldDB" id="A0AAV4QY82"/>
<name>A0AAV4QY82_9ARAC</name>
<gene>
    <name evidence="1" type="ORF">CDAR_9931</name>
</gene>
<comment type="caution">
    <text evidence="1">The sequence shown here is derived from an EMBL/GenBank/DDBJ whole genome shotgun (WGS) entry which is preliminary data.</text>
</comment>
<dbReference type="Proteomes" id="UP001054837">
    <property type="component" value="Unassembled WGS sequence"/>
</dbReference>
<accession>A0AAV4QY82</accession>
<protein>
    <submittedName>
        <fullName evidence="1">Uncharacterized protein</fullName>
    </submittedName>
</protein>
<dbReference type="EMBL" id="BPLQ01005365">
    <property type="protein sequence ID" value="GIY14445.1"/>
    <property type="molecule type" value="Genomic_DNA"/>
</dbReference>
<sequence>MLEIEYFTPCREEKFKRIFLSIPERGGKTHSEVVHSFSEGNCSLQLLVATGETEWMTRDCCLAFTASAFLNPEGRNKITANVSKKNKGFSAQSWKNGDLEPSTSEFKISVRLDW</sequence>